<dbReference type="Proteomes" id="UP000256297">
    <property type="component" value="Plasmid CBM2589_p"/>
</dbReference>
<dbReference type="Proteomes" id="UP000257016">
    <property type="component" value="Unassembled WGS sequence"/>
</dbReference>
<name>A0A375CPP4_9BURK</name>
<dbReference type="AlphaFoldDB" id="A0A375CPP4"/>
<dbReference type="EMBL" id="OFSN01000053">
    <property type="protein sequence ID" value="SOY77923.1"/>
    <property type="molecule type" value="Genomic_DNA"/>
</dbReference>
<organism evidence="1">
    <name type="scientific">Cupriavidus taiwanensis</name>
    <dbReference type="NCBI Taxonomy" id="164546"/>
    <lineage>
        <taxon>Bacteria</taxon>
        <taxon>Pseudomonadati</taxon>
        <taxon>Pseudomonadota</taxon>
        <taxon>Betaproteobacteria</taxon>
        <taxon>Burkholderiales</taxon>
        <taxon>Burkholderiaceae</taxon>
        <taxon>Cupriavidus</taxon>
    </lineage>
</organism>
<sequence length="20" mass="2325">MPAVMVTRRDIRCMFPDNTA</sequence>
<protein>
    <submittedName>
        <fullName evidence="1">Uncharacterized protein</fullName>
    </submittedName>
</protein>
<gene>
    <name evidence="2" type="ORF">CBM2586_P320003</name>
    <name evidence="1" type="ORF">CBM2589_P320003</name>
</gene>
<accession>A0A375CPP4</accession>
<evidence type="ECO:0000313" key="1">
    <source>
        <dbReference type="EMBL" id="SOY76710.1"/>
    </source>
</evidence>
<dbReference type="EMBL" id="OFSP01000065">
    <property type="protein sequence ID" value="SOY76710.1"/>
    <property type="molecule type" value="Genomic_DNA"/>
</dbReference>
<comment type="caution">
    <text evidence="1">The sequence shown here is derived from an EMBL/GenBank/DDBJ whole genome shotgun (WGS) entry which is preliminary data.</text>
</comment>
<reference evidence="1" key="1">
    <citation type="submission" date="2018-01" db="EMBL/GenBank/DDBJ databases">
        <authorList>
            <person name="Clerissi C."/>
        </authorList>
    </citation>
    <scope>NUCLEOTIDE SEQUENCE</scope>
    <source>
        <strain evidence="2">Cupriavidus taiwanensis LMG 19430</strain>
        <strain evidence="1">Cupriavidus taiwanensis STM 3521</strain>
    </source>
</reference>
<proteinExistence type="predicted"/>
<evidence type="ECO:0000313" key="2">
    <source>
        <dbReference type="EMBL" id="SOY77923.1"/>
    </source>
</evidence>